<dbReference type="EMBL" id="ML987195">
    <property type="protein sequence ID" value="KAF2249504.1"/>
    <property type="molecule type" value="Genomic_DNA"/>
</dbReference>
<evidence type="ECO:0008006" key="3">
    <source>
        <dbReference type="Google" id="ProtNLM"/>
    </source>
</evidence>
<reference evidence="1" key="1">
    <citation type="journal article" date="2020" name="Stud. Mycol.">
        <title>101 Dothideomycetes genomes: a test case for predicting lifestyles and emergence of pathogens.</title>
        <authorList>
            <person name="Haridas S."/>
            <person name="Albert R."/>
            <person name="Binder M."/>
            <person name="Bloem J."/>
            <person name="Labutti K."/>
            <person name="Salamov A."/>
            <person name="Andreopoulos B."/>
            <person name="Baker S."/>
            <person name="Barry K."/>
            <person name="Bills G."/>
            <person name="Bluhm B."/>
            <person name="Cannon C."/>
            <person name="Castanera R."/>
            <person name="Culley D."/>
            <person name="Daum C."/>
            <person name="Ezra D."/>
            <person name="Gonzalez J."/>
            <person name="Henrissat B."/>
            <person name="Kuo A."/>
            <person name="Liang C."/>
            <person name="Lipzen A."/>
            <person name="Lutzoni F."/>
            <person name="Magnuson J."/>
            <person name="Mondo S."/>
            <person name="Nolan M."/>
            <person name="Ohm R."/>
            <person name="Pangilinan J."/>
            <person name="Park H.-J."/>
            <person name="Ramirez L."/>
            <person name="Alfaro M."/>
            <person name="Sun H."/>
            <person name="Tritt A."/>
            <person name="Yoshinaga Y."/>
            <person name="Zwiers L.-H."/>
            <person name="Turgeon B."/>
            <person name="Goodwin S."/>
            <person name="Spatafora J."/>
            <person name="Crous P."/>
            <person name="Grigoriev I."/>
        </authorList>
    </citation>
    <scope>NUCLEOTIDE SEQUENCE</scope>
    <source>
        <strain evidence="1">CBS 122368</strain>
    </source>
</reference>
<accession>A0A6A6IFZ3</accession>
<dbReference type="GeneID" id="54586692"/>
<gene>
    <name evidence="1" type="ORF">BU26DRAFT_565149</name>
</gene>
<evidence type="ECO:0000313" key="2">
    <source>
        <dbReference type="Proteomes" id="UP000800094"/>
    </source>
</evidence>
<dbReference type="RefSeq" id="XP_033684508.1">
    <property type="nucleotide sequence ID" value="XM_033833362.1"/>
</dbReference>
<evidence type="ECO:0000313" key="1">
    <source>
        <dbReference type="EMBL" id="KAF2249504.1"/>
    </source>
</evidence>
<dbReference type="AlphaFoldDB" id="A0A6A6IFZ3"/>
<dbReference type="OrthoDB" id="3799601at2759"/>
<keyword evidence="2" id="KW-1185">Reference proteome</keyword>
<proteinExistence type="predicted"/>
<dbReference type="Proteomes" id="UP000800094">
    <property type="component" value="Unassembled WGS sequence"/>
</dbReference>
<sequence>MIEPKENENSLEKLPDELRLQILAEALKFPNGIYSERWPSLLAGRVDRFLRVNQLRNLTPEALYKHNLLVIRPHANHLMIRYPRLVVNKHVRDMHFIPCLIDDRAIVGKRWVPAQARWLRNLAFGTLWFHNLRRFTIVIARPADGIRENCWYAIEAFQRALGGETLRFQCAELEIVVDGHICSPQCNRHRQECNTWSALNEKLTN</sequence>
<name>A0A6A6IFZ3_9PLEO</name>
<protein>
    <recommendedName>
        <fullName evidence="3">F-box domain-containing protein</fullName>
    </recommendedName>
</protein>
<organism evidence="1 2">
    <name type="scientific">Trematosphaeria pertusa</name>
    <dbReference type="NCBI Taxonomy" id="390896"/>
    <lineage>
        <taxon>Eukaryota</taxon>
        <taxon>Fungi</taxon>
        <taxon>Dikarya</taxon>
        <taxon>Ascomycota</taxon>
        <taxon>Pezizomycotina</taxon>
        <taxon>Dothideomycetes</taxon>
        <taxon>Pleosporomycetidae</taxon>
        <taxon>Pleosporales</taxon>
        <taxon>Massarineae</taxon>
        <taxon>Trematosphaeriaceae</taxon>
        <taxon>Trematosphaeria</taxon>
    </lineage>
</organism>